<dbReference type="AlphaFoldDB" id="A0A518D3Y3"/>
<keyword evidence="10" id="KW-0121">Carboxypeptidase</keyword>
<evidence type="ECO:0000313" key="10">
    <source>
        <dbReference type="EMBL" id="QDU86181.1"/>
    </source>
</evidence>
<dbReference type="Gene3D" id="3.40.630.10">
    <property type="entry name" value="Zn peptidases"/>
    <property type="match status" value="1"/>
</dbReference>
<evidence type="ECO:0000256" key="3">
    <source>
        <dbReference type="ARBA" id="ARBA00022670"/>
    </source>
</evidence>
<feature type="chain" id="PRO_5021835295" evidence="8">
    <location>
        <begin position="25"/>
        <end position="950"/>
    </location>
</feature>
<comment type="similarity">
    <text evidence="2">Belongs to the peptidase M14 family.</text>
</comment>
<evidence type="ECO:0000256" key="4">
    <source>
        <dbReference type="ARBA" id="ARBA00022801"/>
    </source>
</evidence>
<dbReference type="Gene3D" id="3.40.50.880">
    <property type="match status" value="1"/>
</dbReference>
<feature type="signal peptide" evidence="8">
    <location>
        <begin position="1"/>
        <end position="24"/>
    </location>
</feature>
<evidence type="ECO:0000256" key="2">
    <source>
        <dbReference type="ARBA" id="ARBA00005988"/>
    </source>
</evidence>
<dbReference type="Proteomes" id="UP000319342">
    <property type="component" value="Chromosome"/>
</dbReference>
<dbReference type="InterPro" id="IPR000834">
    <property type="entry name" value="Peptidase_M14"/>
</dbReference>
<dbReference type="PANTHER" id="PTHR11705">
    <property type="entry name" value="PROTEASE FAMILY M14 CARBOXYPEPTIDASE A,B"/>
    <property type="match status" value="1"/>
</dbReference>
<name>A0A518D3Y3_9BACT</name>
<evidence type="ECO:0000256" key="7">
    <source>
        <dbReference type="SAM" id="MobiDB-lite"/>
    </source>
</evidence>
<keyword evidence="3" id="KW-0645">Protease</keyword>
<dbReference type="Pfam" id="PF00246">
    <property type="entry name" value="Peptidase_M14"/>
    <property type="match status" value="1"/>
</dbReference>
<dbReference type="SUPFAM" id="SSF52317">
    <property type="entry name" value="Class I glutamine amidotransferase-like"/>
    <property type="match status" value="1"/>
</dbReference>
<dbReference type="EMBL" id="CP036290">
    <property type="protein sequence ID" value="QDU86181.1"/>
    <property type="molecule type" value="Genomic_DNA"/>
</dbReference>
<dbReference type="InterPro" id="IPR029062">
    <property type="entry name" value="Class_I_gatase-like"/>
</dbReference>
<feature type="domain" description="Peptidase M14" evidence="9">
    <location>
        <begin position="104"/>
        <end position="269"/>
    </location>
</feature>
<keyword evidence="5" id="KW-0862">Zinc</keyword>
<evidence type="ECO:0000313" key="11">
    <source>
        <dbReference type="Proteomes" id="UP000319342"/>
    </source>
</evidence>
<evidence type="ECO:0000256" key="5">
    <source>
        <dbReference type="ARBA" id="ARBA00022833"/>
    </source>
</evidence>
<keyword evidence="8" id="KW-0732">Signal</keyword>
<dbReference type="PANTHER" id="PTHR11705:SF143">
    <property type="entry name" value="SLL0236 PROTEIN"/>
    <property type="match status" value="1"/>
</dbReference>
<dbReference type="GO" id="GO:0006508">
    <property type="term" value="P:proteolysis"/>
    <property type="evidence" value="ECO:0007669"/>
    <property type="project" value="UniProtKB-KW"/>
</dbReference>
<gene>
    <name evidence="10" type="ORF">Pla163_33310</name>
</gene>
<accession>A0A518D3Y3</accession>
<keyword evidence="11" id="KW-1185">Reference proteome</keyword>
<dbReference type="OrthoDB" id="9767214at2"/>
<proteinExistence type="inferred from homology"/>
<dbReference type="GO" id="GO:0008270">
    <property type="term" value="F:zinc ion binding"/>
    <property type="evidence" value="ECO:0007669"/>
    <property type="project" value="InterPro"/>
</dbReference>
<evidence type="ECO:0000256" key="6">
    <source>
        <dbReference type="ARBA" id="ARBA00023049"/>
    </source>
</evidence>
<dbReference type="GO" id="GO:0004181">
    <property type="term" value="F:metallocarboxypeptidase activity"/>
    <property type="evidence" value="ECO:0007669"/>
    <property type="project" value="InterPro"/>
</dbReference>
<feature type="region of interest" description="Disordered" evidence="7">
    <location>
        <begin position="28"/>
        <end position="55"/>
    </location>
</feature>
<reference evidence="10 11" key="1">
    <citation type="submission" date="2019-02" db="EMBL/GenBank/DDBJ databases">
        <title>Deep-cultivation of Planctomycetes and their phenomic and genomic characterization uncovers novel biology.</title>
        <authorList>
            <person name="Wiegand S."/>
            <person name="Jogler M."/>
            <person name="Boedeker C."/>
            <person name="Pinto D."/>
            <person name="Vollmers J."/>
            <person name="Rivas-Marin E."/>
            <person name="Kohn T."/>
            <person name="Peeters S.H."/>
            <person name="Heuer A."/>
            <person name="Rast P."/>
            <person name="Oberbeckmann S."/>
            <person name="Bunk B."/>
            <person name="Jeske O."/>
            <person name="Meyerdierks A."/>
            <person name="Storesund J.E."/>
            <person name="Kallscheuer N."/>
            <person name="Luecker S."/>
            <person name="Lage O.M."/>
            <person name="Pohl T."/>
            <person name="Merkel B.J."/>
            <person name="Hornburger P."/>
            <person name="Mueller R.-W."/>
            <person name="Bruemmer F."/>
            <person name="Labrenz M."/>
            <person name="Spormann A.M."/>
            <person name="Op den Camp H."/>
            <person name="Overmann J."/>
            <person name="Amann R."/>
            <person name="Jetten M.S.M."/>
            <person name="Mascher T."/>
            <person name="Medema M.H."/>
            <person name="Devos D.P."/>
            <person name="Kaster A.-K."/>
            <person name="Ovreas L."/>
            <person name="Rohde M."/>
            <person name="Galperin M.Y."/>
            <person name="Jogler C."/>
        </authorList>
    </citation>
    <scope>NUCLEOTIDE SEQUENCE [LARGE SCALE GENOMIC DNA]</scope>
    <source>
        <strain evidence="10 11">Pla163</strain>
    </source>
</reference>
<protein>
    <submittedName>
        <fullName evidence="10">Zinc carboxypeptidase</fullName>
    </submittedName>
</protein>
<comment type="cofactor">
    <cofactor evidence="1">
        <name>Zn(2+)</name>
        <dbReference type="ChEBI" id="CHEBI:29105"/>
    </cofactor>
</comment>
<keyword evidence="6" id="KW-0482">Metalloprotease</keyword>
<evidence type="ECO:0000256" key="1">
    <source>
        <dbReference type="ARBA" id="ARBA00001947"/>
    </source>
</evidence>
<organism evidence="10 11">
    <name type="scientific">Rohdeia mirabilis</name>
    <dbReference type="NCBI Taxonomy" id="2528008"/>
    <lineage>
        <taxon>Bacteria</taxon>
        <taxon>Pseudomonadati</taxon>
        <taxon>Planctomycetota</taxon>
        <taxon>Planctomycetia</taxon>
        <taxon>Planctomycetia incertae sedis</taxon>
        <taxon>Rohdeia</taxon>
    </lineage>
</organism>
<evidence type="ECO:0000259" key="9">
    <source>
        <dbReference type="Pfam" id="PF00246"/>
    </source>
</evidence>
<dbReference type="GO" id="GO:0005615">
    <property type="term" value="C:extracellular space"/>
    <property type="evidence" value="ECO:0007669"/>
    <property type="project" value="TreeGrafter"/>
</dbReference>
<keyword evidence="4" id="KW-0378">Hydrolase</keyword>
<dbReference type="SUPFAM" id="SSF53187">
    <property type="entry name" value="Zn-dependent exopeptidases"/>
    <property type="match status" value="1"/>
</dbReference>
<evidence type="ECO:0000256" key="8">
    <source>
        <dbReference type="SAM" id="SignalP"/>
    </source>
</evidence>
<sequence length="950" mass="103084" precursor="true">MRTSFVTSILALVLSSAPALPAFGQEIDRTDTAETAPPLPSPRERAATPIPQGDPSWSPALSWDEPFFPNSQHDPAIPTPEAILGQAAGSRVASHDEVLAAYRLWASASGRMKLFPYGRTHEGRQLVYAVITSPENHARLDEWLASRFEGDVPAERDEQAEADALGDKPIVCWMGYGIHGDEPSATDAALILGWHLVAGTSEDVTGLLDDMVIVIDPCLNPDGRERIGTQLRQMSGYVTNTDYAAMQRGRWPYGRGNHYLIDMNRDWVTGVAPETRGRWRAIRQFEPQVLVDGHEMGPLDTFLFYPQSPAYHPQLPGTLNGWQKRFANDQATAFDRYQWAYYTREWADGWFPGYSDAWASLNGAIGLLYEQARTLGQPVKRASGEVVSYRESVHGQLVASVANLATARRHRASILADFRRARDEAESGGENADEAFVVLPGDKPERLAVLVDVLDGQGMEYSFTGGGTLTGAVGRFGDTVDSLELPAGSLVVPVAQKQGRLVRAYFEFDPHLPTETLERERRELERNDSSLMYDVTAWNIGMAYDLSCYWGTPSGLTEGAAPVDPGTRGSSGRTAYAWVVDGASDRAPRFAARALEMGVQIHLGDRPFTAAGRSFPRFSLLVRSHENGPSVARLVEDAARWAGVELVALDTGRSPDESPDLGGQHFTLLARPRVALLGGEGSSTGSFGHLWHHLDVRLGMPHTILEGLSGDLRRYNVIVAPEGMASELRSGQLRDWVRGGGTLIAVGSAVNGVLGEEGLSDVVRHRDALDEVGSYRAAARRALAAGTAPIDAEGLWSGELEPAGADFDVDEDEAGALPGGEDRDTWMRRFGPSGVILRAHVDDEHWVTAGAGSDEMPVFFEGSTALLAKDSCAVRFTAAADLRLSGLLWPEARERIGLSAYLTVERVGAGQVVLFAADPVFRGYYLGTARLLSNALVYGPGMGTRTAVPR</sequence>